<keyword evidence="2" id="KW-1185">Reference proteome</keyword>
<reference evidence="1 2" key="1">
    <citation type="submission" date="2020-02" db="EMBL/GenBank/DDBJ databases">
        <authorList>
            <person name="Ferguson B K."/>
        </authorList>
    </citation>
    <scope>NUCLEOTIDE SEQUENCE [LARGE SCALE GENOMIC DNA]</scope>
</reference>
<organism evidence="1 2">
    <name type="scientific">Nesidiocoris tenuis</name>
    <dbReference type="NCBI Taxonomy" id="355587"/>
    <lineage>
        <taxon>Eukaryota</taxon>
        <taxon>Metazoa</taxon>
        <taxon>Ecdysozoa</taxon>
        <taxon>Arthropoda</taxon>
        <taxon>Hexapoda</taxon>
        <taxon>Insecta</taxon>
        <taxon>Pterygota</taxon>
        <taxon>Neoptera</taxon>
        <taxon>Paraneoptera</taxon>
        <taxon>Hemiptera</taxon>
        <taxon>Heteroptera</taxon>
        <taxon>Panheteroptera</taxon>
        <taxon>Cimicomorpha</taxon>
        <taxon>Miridae</taxon>
        <taxon>Dicyphina</taxon>
        <taxon>Nesidiocoris</taxon>
    </lineage>
</organism>
<evidence type="ECO:0000313" key="1">
    <source>
        <dbReference type="EMBL" id="CAB0005689.1"/>
    </source>
</evidence>
<name>A0A6H5GWV2_9HEMI</name>
<sequence>MPGGWSGSDCPARHRPARVPAARRVSMAGELAPLFHDGCAMFKRKIPNNFVFFCVKLSFKASPYVKHCKGSDSKLMECLIKALHHLNILNNLKPNGEVKKLPANNRIHSIDISIDT</sequence>
<dbReference type="AlphaFoldDB" id="A0A6H5GWV2"/>
<dbReference type="EMBL" id="CADCXU010016584">
    <property type="protein sequence ID" value="CAB0005689.1"/>
    <property type="molecule type" value="Genomic_DNA"/>
</dbReference>
<dbReference type="Proteomes" id="UP000479000">
    <property type="component" value="Unassembled WGS sequence"/>
</dbReference>
<proteinExistence type="predicted"/>
<gene>
    <name evidence="1" type="ORF">NTEN_LOCUS11166</name>
</gene>
<evidence type="ECO:0000313" key="2">
    <source>
        <dbReference type="Proteomes" id="UP000479000"/>
    </source>
</evidence>
<protein>
    <submittedName>
        <fullName evidence="1">Uncharacterized protein</fullName>
    </submittedName>
</protein>
<accession>A0A6H5GWV2</accession>